<feature type="compositionally biased region" description="Polar residues" evidence="8">
    <location>
        <begin position="8"/>
        <end position="18"/>
    </location>
</feature>
<evidence type="ECO:0000256" key="1">
    <source>
        <dbReference type="ARBA" id="ARBA00004141"/>
    </source>
</evidence>
<dbReference type="InterPro" id="IPR001594">
    <property type="entry name" value="Palmitoyltrfase_DHHC"/>
</dbReference>
<evidence type="ECO:0000256" key="5">
    <source>
        <dbReference type="ARBA" id="ARBA00023136"/>
    </source>
</evidence>
<comment type="similarity">
    <text evidence="7">Belongs to the DHHC palmitoyltransferase family.</text>
</comment>
<accession>A0ABR2JER3</accession>
<name>A0ABR2JER3_9EUKA</name>
<keyword evidence="4 7" id="KW-1133">Transmembrane helix</keyword>
<keyword evidence="3 7" id="KW-0812">Transmembrane</keyword>
<protein>
    <recommendedName>
        <fullName evidence="7">Palmitoyltransferase</fullName>
        <ecNumber evidence="7">2.3.1.225</ecNumber>
    </recommendedName>
</protein>
<keyword evidence="11" id="KW-1185">Reference proteome</keyword>
<evidence type="ECO:0000256" key="7">
    <source>
        <dbReference type="RuleBase" id="RU079119"/>
    </source>
</evidence>
<evidence type="ECO:0000256" key="6">
    <source>
        <dbReference type="ARBA" id="ARBA00023315"/>
    </source>
</evidence>
<evidence type="ECO:0000256" key="8">
    <source>
        <dbReference type="SAM" id="MobiDB-lite"/>
    </source>
</evidence>
<keyword evidence="2 7" id="KW-0808">Transferase</keyword>
<evidence type="ECO:0000259" key="9">
    <source>
        <dbReference type="Pfam" id="PF01529"/>
    </source>
</evidence>
<evidence type="ECO:0000256" key="4">
    <source>
        <dbReference type="ARBA" id="ARBA00022989"/>
    </source>
</evidence>
<reference evidence="10 11" key="1">
    <citation type="submission" date="2024-04" db="EMBL/GenBank/DDBJ databases">
        <title>Tritrichomonas musculus Genome.</title>
        <authorList>
            <person name="Alves-Ferreira E."/>
            <person name="Grigg M."/>
            <person name="Lorenzi H."/>
            <person name="Galac M."/>
        </authorList>
    </citation>
    <scope>NUCLEOTIDE SEQUENCE [LARGE SCALE GENOMIC DNA]</scope>
    <source>
        <strain evidence="10 11">EAF2021</strain>
    </source>
</reference>
<evidence type="ECO:0000256" key="2">
    <source>
        <dbReference type="ARBA" id="ARBA00022679"/>
    </source>
</evidence>
<evidence type="ECO:0000313" key="10">
    <source>
        <dbReference type="EMBL" id="KAK8875906.1"/>
    </source>
</evidence>
<feature type="transmembrane region" description="Helical" evidence="7">
    <location>
        <begin position="137"/>
        <end position="159"/>
    </location>
</feature>
<feature type="compositionally biased region" description="Basic and acidic residues" evidence="8">
    <location>
        <begin position="37"/>
        <end position="55"/>
    </location>
</feature>
<feature type="domain" description="Palmitoyltransferase DHHC" evidence="9">
    <location>
        <begin position="243"/>
        <end position="358"/>
    </location>
</feature>
<dbReference type="PROSITE" id="PS50216">
    <property type="entry name" value="DHHC"/>
    <property type="match status" value="1"/>
</dbReference>
<comment type="domain">
    <text evidence="7">The DHHC domain is required for palmitoyltransferase activity.</text>
</comment>
<dbReference type="PANTHER" id="PTHR22883">
    <property type="entry name" value="ZINC FINGER DHHC DOMAIN CONTAINING PROTEIN"/>
    <property type="match status" value="1"/>
</dbReference>
<evidence type="ECO:0000256" key="3">
    <source>
        <dbReference type="ARBA" id="ARBA00022692"/>
    </source>
</evidence>
<comment type="catalytic activity">
    <reaction evidence="7">
        <text>L-cysteinyl-[protein] + hexadecanoyl-CoA = S-hexadecanoyl-L-cysteinyl-[protein] + CoA</text>
        <dbReference type="Rhea" id="RHEA:36683"/>
        <dbReference type="Rhea" id="RHEA-COMP:10131"/>
        <dbReference type="Rhea" id="RHEA-COMP:11032"/>
        <dbReference type="ChEBI" id="CHEBI:29950"/>
        <dbReference type="ChEBI" id="CHEBI:57287"/>
        <dbReference type="ChEBI" id="CHEBI:57379"/>
        <dbReference type="ChEBI" id="CHEBI:74151"/>
        <dbReference type="EC" id="2.3.1.225"/>
    </reaction>
</comment>
<feature type="region of interest" description="Disordered" evidence="8">
    <location>
        <begin position="1"/>
        <end position="75"/>
    </location>
</feature>
<keyword evidence="6 7" id="KW-0012">Acyltransferase</keyword>
<feature type="transmembrane region" description="Helical" evidence="7">
    <location>
        <begin position="280"/>
        <end position="302"/>
    </location>
</feature>
<feature type="transmembrane region" description="Helical" evidence="7">
    <location>
        <begin position="314"/>
        <end position="340"/>
    </location>
</feature>
<dbReference type="Pfam" id="PF01529">
    <property type="entry name" value="DHHC"/>
    <property type="match status" value="1"/>
</dbReference>
<evidence type="ECO:0000313" key="11">
    <source>
        <dbReference type="Proteomes" id="UP001470230"/>
    </source>
</evidence>
<comment type="subcellular location">
    <subcellularLocation>
        <location evidence="1">Membrane</location>
        <topology evidence="1">Multi-pass membrane protein</topology>
    </subcellularLocation>
</comment>
<dbReference type="PANTHER" id="PTHR22883:SF147">
    <property type="entry name" value="PALMITOYLTRANSFERASE"/>
    <property type="match status" value="1"/>
</dbReference>
<comment type="caution">
    <text evidence="10">The sequence shown here is derived from an EMBL/GenBank/DDBJ whole genome shotgun (WGS) entry which is preliminary data.</text>
</comment>
<organism evidence="10 11">
    <name type="scientific">Tritrichomonas musculus</name>
    <dbReference type="NCBI Taxonomy" id="1915356"/>
    <lineage>
        <taxon>Eukaryota</taxon>
        <taxon>Metamonada</taxon>
        <taxon>Parabasalia</taxon>
        <taxon>Tritrichomonadida</taxon>
        <taxon>Tritrichomonadidae</taxon>
        <taxon>Tritrichomonas</taxon>
    </lineage>
</organism>
<proteinExistence type="inferred from homology"/>
<gene>
    <name evidence="10" type="ORF">M9Y10_006083</name>
</gene>
<dbReference type="EC" id="2.3.1.225" evidence="7"/>
<dbReference type="EMBL" id="JAPFFF010000012">
    <property type="protein sequence ID" value="KAK8875906.1"/>
    <property type="molecule type" value="Genomic_DNA"/>
</dbReference>
<dbReference type="InterPro" id="IPR039859">
    <property type="entry name" value="PFA4/ZDH16/20/ERF2-like"/>
</dbReference>
<sequence>MNSKENDSNILTNLLSEENTVEEIAVPISQPTEIQENDNKTEPVEAQENDNKTEPVAEAQENAEPEVHPTESNTADDSNINAVVCPETIQTIPELTKYEVTCKCCCGIDPCVKIQDKDPVPRSFWGSHELDSICMNVFVSGIIIFVELVHFLIVFPKLAYTSNSSDDGFHYSISHVYKYQIPCLALHIFTLILFLWAYFAAACMDPGFLPYNWFETRKTKYNWQEQLSGLAIREDQVQYAYDHRPNIASFSKSAGRFVIRADHICGWIGNWVGKRNHKQFILMNFWGSMYALNLFVWHIPIIQQIMPSEDHSLFFVYILLVFFEGCVEIVFAILLFYVFIMSLDDLRKDLTKIKKWKNEKGQDYSCLKATREVFGPGNICCFVFPTPAFSDVIVFDQQIQESPTNFALD</sequence>
<keyword evidence="5 7" id="KW-0472">Membrane</keyword>
<dbReference type="Proteomes" id="UP001470230">
    <property type="component" value="Unassembled WGS sequence"/>
</dbReference>